<accession>A0A830GEA6</accession>
<keyword evidence="2" id="KW-1185">Reference proteome</keyword>
<evidence type="ECO:0000313" key="1">
    <source>
        <dbReference type="EMBL" id="GGN25357.1"/>
    </source>
</evidence>
<proteinExistence type="predicted"/>
<comment type="caution">
    <text evidence="1">The sequence shown here is derived from an EMBL/GenBank/DDBJ whole genome shotgun (WGS) entry which is preliminary data.</text>
</comment>
<dbReference type="InterPro" id="IPR036390">
    <property type="entry name" value="WH_DNA-bd_sf"/>
</dbReference>
<sequence>MCSVEWVVTTLREHERATTSELAEAKSTSKRHVAKTTARLVDAERVTTRESVGAHGAMVYGADSETVDVVNHGAREIANDAISGSYT</sequence>
<dbReference type="OrthoDB" id="242746at2157"/>
<reference evidence="1 2" key="1">
    <citation type="journal article" date="2019" name="Int. J. Syst. Evol. Microbiol.">
        <title>The Global Catalogue of Microorganisms (GCM) 10K type strain sequencing project: providing services to taxonomists for standard genome sequencing and annotation.</title>
        <authorList>
            <consortium name="The Broad Institute Genomics Platform"/>
            <consortium name="The Broad Institute Genome Sequencing Center for Infectious Disease"/>
            <person name="Wu L."/>
            <person name="Ma J."/>
        </authorList>
    </citation>
    <scope>NUCLEOTIDE SEQUENCE [LARGE SCALE GENOMIC DNA]</scope>
    <source>
        <strain evidence="1 2">JCM 16331</strain>
    </source>
</reference>
<dbReference type="AlphaFoldDB" id="A0A830GEA6"/>
<name>A0A830GEA6_9EURY</name>
<dbReference type="SUPFAM" id="SSF46785">
    <property type="entry name" value="Winged helix' DNA-binding domain"/>
    <property type="match status" value="1"/>
</dbReference>
<gene>
    <name evidence="1" type="ORF">GCM10009021_29160</name>
</gene>
<dbReference type="Proteomes" id="UP000608850">
    <property type="component" value="Unassembled WGS sequence"/>
</dbReference>
<dbReference type="EMBL" id="BMOQ01000009">
    <property type="protein sequence ID" value="GGN25357.1"/>
    <property type="molecule type" value="Genomic_DNA"/>
</dbReference>
<protein>
    <submittedName>
        <fullName evidence="1">Uncharacterized protein</fullName>
    </submittedName>
</protein>
<evidence type="ECO:0000313" key="2">
    <source>
        <dbReference type="Proteomes" id="UP000608850"/>
    </source>
</evidence>
<organism evidence="1 2">
    <name type="scientific">Halarchaeum nitratireducens</name>
    <dbReference type="NCBI Taxonomy" id="489913"/>
    <lineage>
        <taxon>Archaea</taxon>
        <taxon>Methanobacteriati</taxon>
        <taxon>Methanobacteriota</taxon>
        <taxon>Stenosarchaea group</taxon>
        <taxon>Halobacteria</taxon>
        <taxon>Halobacteriales</taxon>
        <taxon>Halobacteriaceae</taxon>
    </lineage>
</organism>
<dbReference type="RefSeq" id="WP_188879920.1">
    <property type="nucleotide sequence ID" value="NZ_BMOQ01000009.1"/>
</dbReference>